<proteinExistence type="predicted"/>
<evidence type="ECO:0000256" key="1">
    <source>
        <dbReference type="ARBA" id="ARBA00023002"/>
    </source>
</evidence>
<dbReference type="Gene3D" id="3.40.50.720">
    <property type="entry name" value="NAD(P)-binding Rossmann-like Domain"/>
    <property type="match status" value="1"/>
</dbReference>
<evidence type="ECO:0000259" key="2">
    <source>
        <dbReference type="Pfam" id="PF00107"/>
    </source>
</evidence>
<evidence type="ECO:0000313" key="5">
    <source>
        <dbReference type="Proteomes" id="UP001597040"/>
    </source>
</evidence>
<feature type="domain" description="Alcohol dehydrogenase-like N-terminal" evidence="3">
    <location>
        <begin position="24"/>
        <end position="131"/>
    </location>
</feature>
<name>A0ABW3LGA3_9BACI</name>
<keyword evidence="1" id="KW-0560">Oxidoreductase</keyword>
<dbReference type="InterPro" id="IPR013154">
    <property type="entry name" value="ADH-like_N"/>
</dbReference>
<dbReference type="PANTHER" id="PTHR43401:SF2">
    <property type="entry name" value="L-THREONINE 3-DEHYDROGENASE"/>
    <property type="match status" value="1"/>
</dbReference>
<organism evidence="4 5">
    <name type="scientific">Virgibacillus byunsanensis</name>
    <dbReference type="NCBI Taxonomy" id="570945"/>
    <lineage>
        <taxon>Bacteria</taxon>
        <taxon>Bacillati</taxon>
        <taxon>Bacillota</taxon>
        <taxon>Bacilli</taxon>
        <taxon>Bacillales</taxon>
        <taxon>Bacillaceae</taxon>
        <taxon>Virgibacillus</taxon>
    </lineage>
</organism>
<dbReference type="PANTHER" id="PTHR43401">
    <property type="entry name" value="L-THREONINE 3-DEHYDROGENASE"/>
    <property type="match status" value="1"/>
</dbReference>
<dbReference type="SUPFAM" id="SSF51735">
    <property type="entry name" value="NAD(P)-binding Rossmann-fold domains"/>
    <property type="match status" value="1"/>
</dbReference>
<accession>A0ABW3LGA3</accession>
<gene>
    <name evidence="4" type="ORF">ACFQ3N_03090</name>
</gene>
<dbReference type="Pfam" id="PF00107">
    <property type="entry name" value="ADH_zinc_N"/>
    <property type="match status" value="1"/>
</dbReference>
<dbReference type="InterPro" id="IPR013149">
    <property type="entry name" value="ADH-like_C"/>
</dbReference>
<dbReference type="Proteomes" id="UP001597040">
    <property type="component" value="Unassembled WGS sequence"/>
</dbReference>
<dbReference type="Gene3D" id="3.90.180.10">
    <property type="entry name" value="Medium-chain alcohol dehydrogenases, catalytic domain"/>
    <property type="match status" value="1"/>
</dbReference>
<dbReference type="SUPFAM" id="SSF50129">
    <property type="entry name" value="GroES-like"/>
    <property type="match status" value="1"/>
</dbReference>
<keyword evidence="5" id="KW-1185">Reference proteome</keyword>
<dbReference type="RefSeq" id="WP_390359432.1">
    <property type="nucleotide sequence ID" value="NZ_JBHTKJ010000007.1"/>
</dbReference>
<protein>
    <submittedName>
        <fullName evidence="4">Zinc-binding dehydrogenase</fullName>
    </submittedName>
</protein>
<sequence>MKALFYTGPNQLNIKEIPVPTLNEREVLIKVAYVGICGTDMLCYHGGMDNRVQPPVILGHEFSGIIEAIGANCISQVGEKVTVEPIVSCGECSGCKKGEYNLCSSLNLMGIDSNGAISNLMKVSEDYVYSLGDKVSMKDGALVEPIAVCIHLLEKVELKENQTVLIVGGGPIGLITAQVAKKWGANVVISEINEFRIRTAQQLGFSVINPVKQNIVDEVLNLTNGSGFEITVEATGTNAGLVSCIEAAGVRGKVVIAGLPKKQASIDTYKIIAKELQLIGTRVYKGKDYRKAINLLASNDFETDKLISRIVSLEDSIEYGFKAIDRQEEVIKIFISLEERNL</sequence>
<dbReference type="InterPro" id="IPR011032">
    <property type="entry name" value="GroES-like_sf"/>
</dbReference>
<evidence type="ECO:0000313" key="4">
    <source>
        <dbReference type="EMBL" id="MFD1037411.1"/>
    </source>
</evidence>
<feature type="domain" description="Alcohol dehydrogenase-like C-terminal" evidence="2">
    <location>
        <begin position="171"/>
        <end position="297"/>
    </location>
</feature>
<evidence type="ECO:0000259" key="3">
    <source>
        <dbReference type="Pfam" id="PF08240"/>
    </source>
</evidence>
<dbReference type="InterPro" id="IPR050129">
    <property type="entry name" value="Zn_alcohol_dh"/>
</dbReference>
<reference evidence="5" key="1">
    <citation type="journal article" date="2019" name="Int. J. Syst. Evol. Microbiol.">
        <title>The Global Catalogue of Microorganisms (GCM) 10K type strain sequencing project: providing services to taxonomists for standard genome sequencing and annotation.</title>
        <authorList>
            <consortium name="The Broad Institute Genomics Platform"/>
            <consortium name="The Broad Institute Genome Sequencing Center for Infectious Disease"/>
            <person name="Wu L."/>
            <person name="Ma J."/>
        </authorList>
    </citation>
    <scope>NUCLEOTIDE SEQUENCE [LARGE SCALE GENOMIC DNA]</scope>
    <source>
        <strain evidence="5">CCUG 56754</strain>
    </source>
</reference>
<dbReference type="EMBL" id="JBHTKJ010000007">
    <property type="protein sequence ID" value="MFD1037411.1"/>
    <property type="molecule type" value="Genomic_DNA"/>
</dbReference>
<comment type="caution">
    <text evidence="4">The sequence shown here is derived from an EMBL/GenBank/DDBJ whole genome shotgun (WGS) entry which is preliminary data.</text>
</comment>
<dbReference type="Pfam" id="PF08240">
    <property type="entry name" value="ADH_N"/>
    <property type="match status" value="1"/>
</dbReference>
<dbReference type="InterPro" id="IPR036291">
    <property type="entry name" value="NAD(P)-bd_dom_sf"/>
</dbReference>